<dbReference type="Proteomes" id="UP000267469">
    <property type="component" value="Unassembled WGS sequence"/>
</dbReference>
<dbReference type="PANTHER" id="PTHR43861">
    <property type="entry name" value="TRANS-ACONITATE 2-METHYLTRANSFERASE-RELATED"/>
    <property type="match status" value="1"/>
</dbReference>
<comment type="caution">
    <text evidence="1">The sequence shown here is derived from an EMBL/GenBank/DDBJ whole genome shotgun (WGS) entry which is preliminary data.</text>
</comment>
<dbReference type="Pfam" id="PF13489">
    <property type="entry name" value="Methyltransf_23"/>
    <property type="match status" value="1"/>
</dbReference>
<dbReference type="GO" id="GO:0008168">
    <property type="term" value="F:methyltransferase activity"/>
    <property type="evidence" value="ECO:0007669"/>
    <property type="project" value="UniProtKB-KW"/>
</dbReference>
<sequence>MESAGNRLKSSGDWADLGCGAGLFSKALSHYLPVDSTVFAVDKTRSFTPDTEKIRFIKADFVNDTLPLEELDGILMANSLHYVKNQPVFLKKLHAYLKPGAGFIIIEYDKTIPVPMWVPYPVSFVRLGQIFHSLGYTSVEKIGERASVYGNDMFYVAFIAP</sequence>
<dbReference type="PANTHER" id="PTHR43861:SF1">
    <property type="entry name" value="TRANS-ACONITATE 2-METHYLTRANSFERASE"/>
    <property type="match status" value="1"/>
</dbReference>
<organism evidence="1 2">
    <name type="scientific">Sinomicrobium pectinilyticum</name>
    <dbReference type="NCBI Taxonomy" id="1084421"/>
    <lineage>
        <taxon>Bacteria</taxon>
        <taxon>Pseudomonadati</taxon>
        <taxon>Bacteroidota</taxon>
        <taxon>Flavobacteriia</taxon>
        <taxon>Flavobacteriales</taxon>
        <taxon>Flavobacteriaceae</taxon>
        <taxon>Sinomicrobium</taxon>
    </lineage>
</organism>
<evidence type="ECO:0000313" key="1">
    <source>
        <dbReference type="EMBL" id="RNL82630.1"/>
    </source>
</evidence>
<accession>A0A3N0E476</accession>
<protein>
    <submittedName>
        <fullName evidence="1">Class I SAM-dependent methyltransferase</fullName>
    </submittedName>
</protein>
<keyword evidence="1" id="KW-0489">Methyltransferase</keyword>
<dbReference type="CDD" id="cd02440">
    <property type="entry name" value="AdoMet_MTases"/>
    <property type="match status" value="1"/>
</dbReference>
<dbReference type="Gene3D" id="3.40.50.150">
    <property type="entry name" value="Vaccinia Virus protein VP39"/>
    <property type="match status" value="1"/>
</dbReference>
<dbReference type="InterPro" id="IPR029063">
    <property type="entry name" value="SAM-dependent_MTases_sf"/>
</dbReference>
<dbReference type="OrthoDB" id="9789123at2"/>
<dbReference type="SUPFAM" id="SSF53335">
    <property type="entry name" value="S-adenosyl-L-methionine-dependent methyltransferases"/>
    <property type="match status" value="1"/>
</dbReference>
<dbReference type="AlphaFoldDB" id="A0A3N0E476"/>
<evidence type="ECO:0000313" key="2">
    <source>
        <dbReference type="Proteomes" id="UP000267469"/>
    </source>
</evidence>
<gene>
    <name evidence="1" type="ORF">ED312_16885</name>
</gene>
<keyword evidence="2" id="KW-1185">Reference proteome</keyword>
<dbReference type="GO" id="GO:0032259">
    <property type="term" value="P:methylation"/>
    <property type="evidence" value="ECO:0007669"/>
    <property type="project" value="UniProtKB-KW"/>
</dbReference>
<keyword evidence="1" id="KW-0808">Transferase</keyword>
<name>A0A3N0E476_SINP1</name>
<dbReference type="EMBL" id="RJTM01000110">
    <property type="protein sequence ID" value="RNL82630.1"/>
    <property type="molecule type" value="Genomic_DNA"/>
</dbReference>
<proteinExistence type="predicted"/>
<reference evidence="1 2" key="1">
    <citation type="submission" date="2018-10" db="EMBL/GenBank/DDBJ databases">
        <title>Sinomicrobium pectinilyticum sp. nov., a pectinase-producing bacterium isolated from alkaline and saline soil, and emended description of the genus Sinomicrobium.</title>
        <authorList>
            <person name="Cheng B."/>
            <person name="Li C."/>
            <person name="Lai Q."/>
            <person name="Du M."/>
            <person name="Shao Z."/>
            <person name="Xu P."/>
            <person name="Yang C."/>
        </authorList>
    </citation>
    <scope>NUCLEOTIDE SEQUENCE [LARGE SCALE GENOMIC DNA]</scope>
    <source>
        <strain evidence="1 2">5DNS001</strain>
    </source>
</reference>